<dbReference type="Proteomes" id="UP001239111">
    <property type="component" value="Chromosome 2"/>
</dbReference>
<name>A0ACC2P3K0_9HYME</name>
<comment type="caution">
    <text evidence="1">The sequence shown here is derived from an EMBL/GenBank/DDBJ whole genome shotgun (WGS) entry which is preliminary data.</text>
</comment>
<proteinExistence type="predicted"/>
<dbReference type="EMBL" id="CM056742">
    <property type="protein sequence ID" value="KAJ8677007.1"/>
    <property type="molecule type" value="Genomic_DNA"/>
</dbReference>
<evidence type="ECO:0000313" key="2">
    <source>
        <dbReference type="Proteomes" id="UP001239111"/>
    </source>
</evidence>
<protein>
    <submittedName>
        <fullName evidence="1">Uncharacterized protein</fullName>
    </submittedName>
</protein>
<evidence type="ECO:0000313" key="1">
    <source>
        <dbReference type="EMBL" id="KAJ8677007.1"/>
    </source>
</evidence>
<keyword evidence="2" id="KW-1185">Reference proteome</keyword>
<reference evidence="1" key="1">
    <citation type="submission" date="2023-04" db="EMBL/GenBank/DDBJ databases">
        <title>A chromosome-level genome assembly of the parasitoid wasp Eretmocerus hayati.</title>
        <authorList>
            <person name="Zhong Y."/>
            <person name="Liu S."/>
            <person name="Liu Y."/>
        </authorList>
    </citation>
    <scope>NUCLEOTIDE SEQUENCE</scope>
    <source>
        <strain evidence="1">ZJU_SS_LIU_2023</strain>
    </source>
</reference>
<gene>
    <name evidence="1" type="ORF">QAD02_012794</name>
</gene>
<organism evidence="1 2">
    <name type="scientific">Eretmocerus hayati</name>
    <dbReference type="NCBI Taxonomy" id="131215"/>
    <lineage>
        <taxon>Eukaryota</taxon>
        <taxon>Metazoa</taxon>
        <taxon>Ecdysozoa</taxon>
        <taxon>Arthropoda</taxon>
        <taxon>Hexapoda</taxon>
        <taxon>Insecta</taxon>
        <taxon>Pterygota</taxon>
        <taxon>Neoptera</taxon>
        <taxon>Endopterygota</taxon>
        <taxon>Hymenoptera</taxon>
        <taxon>Apocrita</taxon>
        <taxon>Proctotrupomorpha</taxon>
        <taxon>Chalcidoidea</taxon>
        <taxon>Aphelinidae</taxon>
        <taxon>Aphelininae</taxon>
        <taxon>Eretmocerus</taxon>
    </lineage>
</organism>
<sequence length="583" mass="66233">MEDPQRDIRLSVTLCLGSPSATIRSSLASRLVAPLSDVLGLRRGATGDGSSQSKFIQRFDHANELVTPSSAPYHMPSSSRTSFTPWSQTHLNLSPNGGQSLVLMSSDGSKKRRTEGGSSSTFSIDVQSIQKISSISVTNPNVSDRQQNGHEGGCINDSQNVTTSRIVIDPSSLAMNRSANFVYHYIKRRGIMADIIFKTYDEYAQSGNEEKFDELRHEIADIIMDQELASSHVMVKERYIIITKTLIICFPAERNIHLWFEWGDPPKGFLATAASKFKNKGKRYEVIEKCSIPEGDNVQGALCLCRYLGLIVGHRVSQMNKHWQMYLKLRQVVDIVTALKYVVQDLATLRIYLREHNTMYFQLYGDLEPKMHLWLHYLEIMELNGPAIHFWSMPFEQKNKDLRSIAVSINCKKNLPWSVAFRYQITSCEIQKRMAELVPVLKFGTECRKDVERLDDIEIWDRIPNAISYNWVKYLNIKYEKGSVISMGFDDDGDPLSRRIEKVIVKGWICCIVTRTGEIDFIRKPKNSLRSADMHKSKSRRTDTSANTGERNSPTGPEHSHNSQKRLADIPEAQDVTQRGTQA</sequence>
<accession>A0ACC2P3K0</accession>